<dbReference type="Pfam" id="PF11333">
    <property type="entry name" value="DUF3135"/>
    <property type="match status" value="1"/>
</dbReference>
<reference evidence="1" key="1">
    <citation type="journal article" date="2022" name="Front. Microbiol.">
        <title>Genome-based taxonomic rearrangement of Oceanobacter-related bacteria including the description of Thalassolituus hydrocarbonoclasticus sp. nov. and Thalassolituus pacificus sp. nov. and emended description of the genus Thalassolituus.</title>
        <authorList>
            <person name="Dong C."/>
            <person name="Wei L."/>
            <person name="Wang J."/>
            <person name="Lai Q."/>
            <person name="Huang Z."/>
            <person name="Shao Z."/>
        </authorList>
    </citation>
    <scope>NUCLEOTIDE SEQUENCE</scope>
    <source>
        <strain evidence="1">59MF3M-4</strain>
    </source>
</reference>
<dbReference type="Proteomes" id="UP001147830">
    <property type="component" value="Unassembled WGS sequence"/>
</dbReference>
<reference evidence="1" key="2">
    <citation type="submission" date="2022-08" db="EMBL/GenBank/DDBJ databases">
        <authorList>
            <person name="Dong C."/>
        </authorList>
    </citation>
    <scope>NUCLEOTIDE SEQUENCE</scope>
    <source>
        <strain evidence="1">59MF3M-4</strain>
    </source>
</reference>
<sequence length="117" mass="13427">MQLPPFDELKNLADHDPDALEALRQRLIEKTINNANEDFRRRLRGLQFQIDMERQRASNPLSACLRMSRMMHERLHSMVESLNLADSTEAIPLADHTAMPVHVPGNNVIPFPFRLGS</sequence>
<keyword evidence="2" id="KW-1185">Reference proteome</keyword>
<dbReference type="AlphaFoldDB" id="A0A9X3AJH0"/>
<comment type="caution">
    <text evidence="1">The sequence shown here is derived from an EMBL/GenBank/DDBJ whole genome shotgun (WGS) entry which is preliminary data.</text>
</comment>
<evidence type="ECO:0000313" key="1">
    <source>
        <dbReference type="EMBL" id="MCT7360962.1"/>
    </source>
</evidence>
<dbReference type="InterPro" id="IPR021482">
    <property type="entry name" value="DUF3135"/>
</dbReference>
<dbReference type="RefSeq" id="WP_260977794.1">
    <property type="nucleotide sequence ID" value="NZ_JAOANI010000029.1"/>
</dbReference>
<name>A0A9X3AJH0_9GAMM</name>
<evidence type="ECO:0000313" key="2">
    <source>
        <dbReference type="Proteomes" id="UP001147830"/>
    </source>
</evidence>
<organism evidence="1 2">
    <name type="scientific">Thalassolituus pacificus</name>
    <dbReference type="NCBI Taxonomy" id="2975440"/>
    <lineage>
        <taxon>Bacteria</taxon>
        <taxon>Pseudomonadati</taxon>
        <taxon>Pseudomonadota</taxon>
        <taxon>Gammaproteobacteria</taxon>
        <taxon>Oceanospirillales</taxon>
        <taxon>Oceanospirillaceae</taxon>
        <taxon>Thalassolituus</taxon>
    </lineage>
</organism>
<gene>
    <name evidence="1" type="ORF">NYR02_18210</name>
</gene>
<accession>A0A9X3AJH0</accession>
<protein>
    <submittedName>
        <fullName evidence="1">DUF3135 domain-containing protein</fullName>
    </submittedName>
</protein>
<proteinExistence type="predicted"/>
<dbReference type="EMBL" id="JAOANI010000029">
    <property type="protein sequence ID" value="MCT7360962.1"/>
    <property type="molecule type" value="Genomic_DNA"/>
</dbReference>